<feature type="transmembrane region" description="Helical" evidence="7">
    <location>
        <begin position="201"/>
        <end position="223"/>
    </location>
</feature>
<evidence type="ECO:0000256" key="6">
    <source>
        <dbReference type="ARBA" id="ARBA00023136"/>
    </source>
</evidence>
<dbReference type="CDD" id="cd17502">
    <property type="entry name" value="MFS_Azr1_MDR_like"/>
    <property type="match status" value="1"/>
</dbReference>
<feature type="transmembrane region" description="Helical" evidence="7">
    <location>
        <begin position="310"/>
        <end position="328"/>
    </location>
</feature>
<dbReference type="PANTHER" id="PTHR23501:SF191">
    <property type="entry name" value="VACUOLAR BASIC AMINO ACID TRANSPORTER 4"/>
    <property type="match status" value="1"/>
</dbReference>
<feature type="transmembrane region" description="Helical" evidence="7">
    <location>
        <begin position="280"/>
        <end position="298"/>
    </location>
</feature>
<dbReference type="InterPro" id="IPR011701">
    <property type="entry name" value="MFS"/>
</dbReference>
<evidence type="ECO:0000256" key="2">
    <source>
        <dbReference type="ARBA" id="ARBA00022448"/>
    </source>
</evidence>
<feature type="transmembrane region" description="Helical" evidence="7">
    <location>
        <begin position="114"/>
        <end position="136"/>
    </location>
</feature>
<feature type="transmembrane region" description="Helical" evidence="7">
    <location>
        <begin position="175"/>
        <end position="195"/>
    </location>
</feature>
<dbReference type="SUPFAM" id="SSF103473">
    <property type="entry name" value="MFS general substrate transporter"/>
    <property type="match status" value="1"/>
</dbReference>
<dbReference type="Gene3D" id="1.20.1720.10">
    <property type="entry name" value="Multidrug resistance protein D"/>
    <property type="match status" value="1"/>
</dbReference>
<evidence type="ECO:0000259" key="8">
    <source>
        <dbReference type="PROSITE" id="PS50850"/>
    </source>
</evidence>
<keyword evidence="2" id="KW-0813">Transport</keyword>
<feature type="transmembrane region" description="Helical" evidence="7">
    <location>
        <begin position="25"/>
        <end position="44"/>
    </location>
</feature>
<dbReference type="AlphaFoldDB" id="A0A8J4GZP4"/>
<keyword evidence="4 7" id="KW-0812">Transmembrane</keyword>
<evidence type="ECO:0000256" key="1">
    <source>
        <dbReference type="ARBA" id="ARBA00004651"/>
    </source>
</evidence>
<feature type="transmembrane region" description="Helical" evidence="7">
    <location>
        <begin position="340"/>
        <end position="364"/>
    </location>
</feature>
<proteinExistence type="predicted"/>
<keyword evidence="6 7" id="KW-0472">Membrane</keyword>
<keyword evidence="3" id="KW-1003">Cell membrane</keyword>
<dbReference type="PANTHER" id="PTHR23501">
    <property type="entry name" value="MAJOR FACILITATOR SUPERFAMILY"/>
    <property type="match status" value="1"/>
</dbReference>
<organism evidence="9 10">
    <name type="scientific">Xylanibacillus composti</name>
    <dbReference type="NCBI Taxonomy" id="1572762"/>
    <lineage>
        <taxon>Bacteria</taxon>
        <taxon>Bacillati</taxon>
        <taxon>Bacillota</taxon>
        <taxon>Bacilli</taxon>
        <taxon>Bacillales</taxon>
        <taxon>Paenibacillaceae</taxon>
        <taxon>Xylanibacillus</taxon>
    </lineage>
</organism>
<dbReference type="PRINTS" id="PR01035">
    <property type="entry name" value="TCRTETA"/>
</dbReference>
<feature type="transmembrane region" description="Helical" evidence="7">
    <location>
        <begin position="448"/>
        <end position="466"/>
    </location>
</feature>
<feature type="domain" description="Major facilitator superfamily (MFS) profile" evidence="8">
    <location>
        <begin position="1"/>
        <end position="427"/>
    </location>
</feature>
<gene>
    <name evidence="9" type="ORF">XYCOK13_09680</name>
</gene>
<dbReference type="FunFam" id="1.20.1720.10:FF:000004">
    <property type="entry name" value="EmrB/QacA family drug resistance transporter"/>
    <property type="match status" value="1"/>
</dbReference>
<dbReference type="Proteomes" id="UP000677918">
    <property type="component" value="Unassembled WGS sequence"/>
</dbReference>
<dbReference type="InterPro" id="IPR036259">
    <property type="entry name" value="MFS_trans_sf"/>
</dbReference>
<dbReference type="InterPro" id="IPR020846">
    <property type="entry name" value="MFS_dom"/>
</dbReference>
<evidence type="ECO:0000256" key="7">
    <source>
        <dbReference type="SAM" id="Phobius"/>
    </source>
</evidence>
<feature type="transmembrane region" description="Helical" evidence="7">
    <location>
        <begin position="142"/>
        <end position="163"/>
    </location>
</feature>
<dbReference type="GO" id="GO:0005886">
    <property type="term" value="C:plasma membrane"/>
    <property type="evidence" value="ECO:0007669"/>
    <property type="project" value="UniProtKB-SubCell"/>
</dbReference>
<comment type="subcellular location">
    <subcellularLocation>
        <location evidence="1">Cell membrane</location>
        <topology evidence="1">Multi-pass membrane protein</topology>
    </subcellularLocation>
</comment>
<dbReference type="Gene3D" id="1.20.1250.20">
    <property type="entry name" value="MFS general substrate transporter like domains"/>
    <property type="match status" value="1"/>
</dbReference>
<name>A0A8J4GZP4_9BACL</name>
<protein>
    <submittedName>
        <fullName evidence="9">MFS transporter</fullName>
    </submittedName>
</protein>
<keyword evidence="5 7" id="KW-1133">Transmembrane helix</keyword>
<evidence type="ECO:0000256" key="5">
    <source>
        <dbReference type="ARBA" id="ARBA00022989"/>
    </source>
</evidence>
<comment type="caution">
    <text evidence="9">The sequence shown here is derived from an EMBL/GenBank/DDBJ whole genome shotgun (WGS) entry which is preliminary data.</text>
</comment>
<dbReference type="Pfam" id="PF07690">
    <property type="entry name" value="MFS_1"/>
    <property type="match status" value="1"/>
</dbReference>
<evidence type="ECO:0000313" key="10">
    <source>
        <dbReference type="Proteomes" id="UP000677918"/>
    </source>
</evidence>
<dbReference type="EMBL" id="BOVK01000013">
    <property type="protein sequence ID" value="GIQ68144.1"/>
    <property type="molecule type" value="Genomic_DNA"/>
</dbReference>
<reference evidence="9" key="1">
    <citation type="submission" date="2021-04" db="EMBL/GenBank/DDBJ databases">
        <title>Draft genome sequence of Xylanibacillus composti strain K13.</title>
        <authorList>
            <person name="Uke A."/>
            <person name="Chhe C."/>
            <person name="Baramee S."/>
            <person name="Kosugi A."/>
        </authorList>
    </citation>
    <scope>NUCLEOTIDE SEQUENCE</scope>
    <source>
        <strain evidence="9">K13</strain>
    </source>
</reference>
<sequence length="478" mass="51300">MAAIEGTIIATAMPSIVADLGGFHLFSWAFSIYLLMQAVTIPIYGKLADLYGRKPVFVGGVAVFLIGSLLCGFAQSMTQLIVFRLIQGLGAGAVQPIAMTIVGDIYSLEERGKIQGYLASVWGLSSIIGPALGGFFVQYAHWAWVFWVNVPVGLLAAAGLMLFLREDVEKKKRQLDFPGSLLLFLLIGSAMVVFVQGGVRWPWFSTPVLLLTVFFLIAFVLFIQVERRSPEPVVPLGMWKKRTIAVANIGSVLTGALMMGVSTFLPTYVQGVLEKSPTQAGFVLAMMSIGWPLASTISGRLMTRTGFRPLALVGGVFLILGAFVFLTMRESFGPFWPAGGAFLIGVGMGLATTTFVVAVQNAVEWRERGAATASNMFARIVGTTIGASLLGGVLNNRLSAYFQANPVDGTVLDIGLADQILDPEKRQALDTAITETVQNGLVISLHSVYTGVFVLAILSMISMALWPRGEKRRAGTSA</sequence>
<dbReference type="InterPro" id="IPR001958">
    <property type="entry name" value="Tet-R_TetA/multi-R_MdtG-like"/>
</dbReference>
<dbReference type="PROSITE" id="PS50850">
    <property type="entry name" value="MFS"/>
    <property type="match status" value="1"/>
</dbReference>
<evidence type="ECO:0000256" key="4">
    <source>
        <dbReference type="ARBA" id="ARBA00022692"/>
    </source>
</evidence>
<feature type="transmembrane region" description="Helical" evidence="7">
    <location>
        <begin position="81"/>
        <end position="102"/>
    </location>
</feature>
<dbReference type="GO" id="GO:0022857">
    <property type="term" value="F:transmembrane transporter activity"/>
    <property type="evidence" value="ECO:0007669"/>
    <property type="project" value="InterPro"/>
</dbReference>
<feature type="transmembrane region" description="Helical" evidence="7">
    <location>
        <begin position="244"/>
        <end position="268"/>
    </location>
</feature>
<feature type="transmembrane region" description="Helical" evidence="7">
    <location>
        <begin position="56"/>
        <end position="75"/>
    </location>
</feature>
<evidence type="ECO:0000256" key="3">
    <source>
        <dbReference type="ARBA" id="ARBA00022475"/>
    </source>
</evidence>
<keyword evidence="10" id="KW-1185">Reference proteome</keyword>
<feature type="transmembrane region" description="Helical" evidence="7">
    <location>
        <begin position="376"/>
        <end position="394"/>
    </location>
</feature>
<accession>A0A8J4GZP4</accession>
<evidence type="ECO:0000313" key="9">
    <source>
        <dbReference type="EMBL" id="GIQ68144.1"/>
    </source>
</evidence>